<dbReference type="PANTHER" id="PTHR23077:SF27">
    <property type="entry name" value="ATPASE FAMILY GENE 2 PROTEIN HOMOLOG A"/>
    <property type="match status" value="1"/>
</dbReference>
<dbReference type="EMBL" id="SDOV01000001">
    <property type="protein sequence ID" value="KAH7645413.1"/>
    <property type="molecule type" value="Genomic_DNA"/>
</dbReference>
<evidence type="ECO:0000256" key="6">
    <source>
        <dbReference type="SAM" id="MobiDB-lite"/>
    </source>
</evidence>
<dbReference type="GO" id="GO:0005524">
    <property type="term" value="F:ATP binding"/>
    <property type="evidence" value="ECO:0007669"/>
    <property type="project" value="UniProtKB-KW"/>
</dbReference>
<comment type="subcellular location">
    <subcellularLocation>
        <location evidence="1">Cytoplasm</location>
    </subcellularLocation>
</comment>
<evidence type="ECO:0000256" key="4">
    <source>
        <dbReference type="ARBA" id="ARBA00022840"/>
    </source>
</evidence>
<dbReference type="Pfam" id="PF00004">
    <property type="entry name" value="AAA"/>
    <property type="match status" value="2"/>
</dbReference>
<evidence type="ECO:0000256" key="2">
    <source>
        <dbReference type="ARBA" id="ARBA00022490"/>
    </source>
</evidence>
<feature type="domain" description="AAA+ ATPase" evidence="7">
    <location>
        <begin position="611"/>
        <end position="747"/>
    </location>
</feature>
<sequence>MANNSANNSPNNSMNRSIQDNVHYSSGKKKNRPSSSSSSFQIVKCNKCQIQITKNNLSKHEEMNERSCAHFIQSFFQLSNHSTNRFDESILKNRLNLFEHPFLIGDDILYTSSIEKIKTDSIHLNNNDDDDNVIFLSTELMEHSNLQDGDLVNVIDMNNNADSNFFTVQSCQSLKSCLSIGFHKDYFFHSNQKKASILTKSSTVLRINLKIIAHTLKSLYIGFLREFSDPIVYVNICNNIKKQLRKKVIDRQQDFITVIMNDIEYRLKILAKNSEQETTNKQNNTDSTLENDFHNLSISQRNSEIIPYSAFFITEETKIIFSPLKFYELDSEFVAYNERFELLQSLLLNSIDGYQKSANILITGPSGTGKTLAMRTMMQKLYGKMNIIVLPSTIFLSKSFEYEKINQLLKHLSNLMPVLLFMDNLEDVLNEKNKLDKRLVSWLKVLFDDQPRNNNHQIIIVGATNRTDLLDVSLRQYGRFEIEIDFPIPSPKDRKLIFNEIIKNYPHELTAEQIERLTETAHGFTGGDLKSLCKNYFVKQTDEQSRIIRFESIYRLMLQTKPSTMFEITLETPNVRWSDIGGLNKLKQLLEECVVWPIKHPDAFVRFGIDPPKGILMYGPPGCCKTMIGKALAYESGLNFFSIKGPELFNKWVGESERAVREIFRKARAASPSILFFDEIDALASERGQQQSVVGDRVLAQLLTEIDGIEKLGQVIIIAATNRPDIVDKALLRPGRLDSIVYVSLPDMVTRKEIFKIRLTKMPLNETIIFDNLIEILAKKSDGYSGAEIQAICQRAALLALSMDKNAQTIQEDHFLQSLTMIRPQTSLDTIEFYEKFAANYNVIRVQQQILTFKHCANDNRIFCFNIPDQCPLCEKEIHHHQRNVVDTDGFDDDDDDHSIIKEIKSLPNPLKAANKSKCALAIRPTKGDFLSDDYKNTSDLHICLTMSDGKIVEFDDKGVRISHDELEENQWQSCLIINMFDYVSTKMHNHWDQKLCEFIANDRWAKSEYHSIDNNCFDFVLEFLRSLNMKQFESSIESKTKFCETFIVPRTKLLARYISLFRKIRSDGFVILGMNK</sequence>
<comment type="caution">
    <text evidence="8">The sequence shown here is derived from an EMBL/GenBank/DDBJ whole genome shotgun (WGS) entry which is preliminary data.</text>
</comment>
<keyword evidence="4" id="KW-0067">ATP-binding</keyword>
<dbReference type="InterPro" id="IPR041569">
    <property type="entry name" value="AAA_lid_3"/>
</dbReference>
<feature type="region of interest" description="Disordered" evidence="6">
    <location>
        <begin position="1"/>
        <end position="38"/>
    </location>
</feature>
<name>A0A9D4SKL3_DERFA</name>
<reference evidence="8" key="2">
    <citation type="journal article" date="2021" name="World Allergy Organ. J.">
        <title>Chromosome-level assembly of Dermatophagoides farinae genome and transcriptome reveals two novel allergens Der f 37 and Der f 39.</title>
        <authorList>
            <person name="Chen J."/>
            <person name="Cai Z."/>
            <person name="Fan D."/>
            <person name="Hu J."/>
            <person name="Hou Y."/>
            <person name="He Y."/>
            <person name="Zhang Z."/>
            <person name="Zhao Z."/>
            <person name="Gao P."/>
            <person name="Hu W."/>
            <person name="Sun J."/>
            <person name="Li J."/>
            <person name="Ji K."/>
        </authorList>
    </citation>
    <scope>NUCLEOTIDE SEQUENCE</scope>
    <source>
        <strain evidence="8">JKM2019</strain>
    </source>
</reference>
<dbReference type="InterPro" id="IPR053921">
    <property type="entry name" value="MKRN2OS-like_C"/>
</dbReference>
<organism evidence="8">
    <name type="scientific">Dermatophagoides farinae</name>
    <name type="common">American house dust mite</name>
    <dbReference type="NCBI Taxonomy" id="6954"/>
    <lineage>
        <taxon>Eukaryota</taxon>
        <taxon>Metazoa</taxon>
        <taxon>Ecdysozoa</taxon>
        <taxon>Arthropoda</taxon>
        <taxon>Chelicerata</taxon>
        <taxon>Arachnida</taxon>
        <taxon>Acari</taxon>
        <taxon>Acariformes</taxon>
        <taxon>Sarcoptiformes</taxon>
        <taxon>Astigmata</taxon>
        <taxon>Psoroptidia</taxon>
        <taxon>Analgoidea</taxon>
        <taxon>Pyroglyphidae</taxon>
        <taxon>Dermatophagoidinae</taxon>
        <taxon>Dermatophagoides</taxon>
    </lineage>
</organism>
<dbReference type="PANTHER" id="PTHR23077">
    <property type="entry name" value="AAA-FAMILY ATPASE"/>
    <property type="match status" value="1"/>
</dbReference>
<dbReference type="GO" id="GO:0016887">
    <property type="term" value="F:ATP hydrolysis activity"/>
    <property type="evidence" value="ECO:0007669"/>
    <property type="project" value="InterPro"/>
</dbReference>
<dbReference type="InterPro" id="IPR003593">
    <property type="entry name" value="AAA+_ATPase"/>
</dbReference>
<evidence type="ECO:0000256" key="1">
    <source>
        <dbReference type="ARBA" id="ARBA00004496"/>
    </source>
</evidence>
<keyword evidence="3" id="KW-0547">Nucleotide-binding</keyword>
<proteinExistence type="inferred from homology"/>
<dbReference type="InterPro" id="IPR027417">
    <property type="entry name" value="P-loop_NTPase"/>
</dbReference>
<dbReference type="Gene3D" id="1.10.8.60">
    <property type="match status" value="2"/>
</dbReference>
<evidence type="ECO:0000259" key="7">
    <source>
        <dbReference type="SMART" id="SM00382"/>
    </source>
</evidence>
<dbReference type="GO" id="GO:0005737">
    <property type="term" value="C:cytoplasm"/>
    <property type="evidence" value="ECO:0007669"/>
    <property type="project" value="UniProtKB-SubCell"/>
</dbReference>
<dbReference type="InterPro" id="IPR003960">
    <property type="entry name" value="ATPase_AAA_CS"/>
</dbReference>
<dbReference type="Gene3D" id="3.40.50.300">
    <property type="entry name" value="P-loop containing nucleotide triphosphate hydrolases"/>
    <property type="match status" value="2"/>
</dbReference>
<accession>A0A9D4SKL3</accession>
<evidence type="ECO:0000256" key="5">
    <source>
        <dbReference type="ARBA" id="ARBA00061477"/>
    </source>
</evidence>
<evidence type="ECO:0000256" key="3">
    <source>
        <dbReference type="ARBA" id="ARBA00022741"/>
    </source>
</evidence>
<dbReference type="AlphaFoldDB" id="A0A9D4SKL3"/>
<evidence type="ECO:0000313" key="8">
    <source>
        <dbReference type="EMBL" id="KAH7645413.1"/>
    </source>
</evidence>
<feature type="compositionally biased region" description="Low complexity" evidence="6">
    <location>
        <begin position="1"/>
        <end position="15"/>
    </location>
</feature>
<protein>
    <submittedName>
        <fullName evidence="8">Spermatosis-associated protein 5-like protein</fullName>
    </submittedName>
</protein>
<feature type="domain" description="AAA+ ATPase" evidence="7">
    <location>
        <begin position="356"/>
        <end position="490"/>
    </location>
</feature>
<dbReference type="SMART" id="SM00382">
    <property type="entry name" value="AAA"/>
    <property type="match status" value="2"/>
</dbReference>
<dbReference type="InterPro" id="IPR003959">
    <property type="entry name" value="ATPase_AAA_core"/>
</dbReference>
<dbReference type="CDD" id="cd19511">
    <property type="entry name" value="RecA-like_CDC48_r2-like"/>
    <property type="match status" value="1"/>
</dbReference>
<dbReference type="Pfam" id="PF16044">
    <property type="entry name" value="DUF4796_C"/>
    <property type="match status" value="1"/>
</dbReference>
<dbReference type="Pfam" id="PF22795">
    <property type="entry name" value="DUF4796_N"/>
    <property type="match status" value="1"/>
</dbReference>
<dbReference type="PROSITE" id="PS00674">
    <property type="entry name" value="AAA"/>
    <property type="match status" value="1"/>
</dbReference>
<dbReference type="SUPFAM" id="SSF52540">
    <property type="entry name" value="P-loop containing nucleoside triphosphate hydrolases"/>
    <property type="match status" value="2"/>
</dbReference>
<dbReference type="Pfam" id="PF17862">
    <property type="entry name" value="AAA_lid_3"/>
    <property type="match status" value="1"/>
</dbReference>
<dbReference type="FunFam" id="3.40.50.300:FF:000567">
    <property type="entry name" value="ATPase, AAA family protein"/>
    <property type="match status" value="1"/>
</dbReference>
<gene>
    <name evidence="8" type="ORF">HUG17_0951</name>
</gene>
<reference evidence="8" key="1">
    <citation type="submission" date="2020-06" db="EMBL/GenBank/DDBJ databases">
        <authorList>
            <person name="Ji K."/>
            <person name="Li J."/>
        </authorList>
    </citation>
    <scope>NUCLEOTIDE SEQUENCE</scope>
    <source>
        <strain evidence="8">JKM2019</strain>
        <tissue evidence="8">Whole body</tissue>
    </source>
</reference>
<dbReference type="InterPro" id="IPR053922">
    <property type="entry name" value="MKRN2OS-like_N"/>
</dbReference>
<comment type="similarity">
    <text evidence="5">Belongs to the AAA ATPase family. AFG2 subfamily.</text>
</comment>
<keyword evidence="2" id="KW-0963">Cytoplasm</keyword>
<dbReference type="Proteomes" id="UP000828236">
    <property type="component" value="Unassembled WGS sequence"/>
</dbReference>
<dbReference type="InterPro" id="IPR050168">
    <property type="entry name" value="AAA_ATPase_domain"/>
</dbReference>